<accession>A0A5B1L8B1</accession>
<dbReference type="EMBL" id="VUJV01000007">
    <property type="protein sequence ID" value="KAA1416428.1"/>
    <property type="molecule type" value="Genomic_DNA"/>
</dbReference>
<evidence type="ECO:0000313" key="4">
    <source>
        <dbReference type="EMBL" id="KAA1416428.1"/>
    </source>
</evidence>
<keyword evidence="1" id="KW-0547">Nucleotide-binding</keyword>
<dbReference type="InterPro" id="IPR027417">
    <property type="entry name" value="P-loop_NTPase"/>
</dbReference>
<feature type="domain" description="Orc1-like AAA ATPase" evidence="3">
    <location>
        <begin position="6"/>
        <end position="158"/>
    </location>
</feature>
<reference evidence="4 5" key="1">
    <citation type="submission" date="2019-09" db="EMBL/GenBank/DDBJ databases">
        <title>Nocardioides panacisoli sp. nov., isolated from the soil of a ginseng field.</title>
        <authorList>
            <person name="Cho C."/>
        </authorList>
    </citation>
    <scope>NUCLEOTIDE SEQUENCE [LARGE SCALE GENOMIC DNA]</scope>
    <source>
        <strain evidence="4 5">BN130099</strain>
    </source>
</reference>
<reference evidence="4 5" key="2">
    <citation type="submission" date="2019-09" db="EMBL/GenBank/DDBJ databases">
        <authorList>
            <person name="Jin C."/>
        </authorList>
    </citation>
    <scope>NUCLEOTIDE SEQUENCE [LARGE SCALE GENOMIC DNA]</scope>
    <source>
        <strain evidence="4 5">BN130099</strain>
    </source>
</reference>
<dbReference type="GO" id="GO:0004016">
    <property type="term" value="F:adenylate cyclase activity"/>
    <property type="evidence" value="ECO:0007669"/>
    <property type="project" value="TreeGrafter"/>
</dbReference>
<dbReference type="PANTHER" id="PTHR16305">
    <property type="entry name" value="TESTICULAR SOLUBLE ADENYLYL CYCLASE"/>
    <property type="match status" value="1"/>
</dbReference>
<sequence>MPVSGRLVGRGPALGIAASALSGALKGSGRVLLVGGEPGIGKTALARAVTEDAWAAGAQVVWSACPPMGAPAYWPWTQVVRELATHCPVPAAAERLLGLAGHATDPDDATARFELHDAVSRLLADAARLTPVLMVIDDLQWADKGSLDLLDDVARGLGGRAVLLLGTYRDLEAPEALDRVVTTVDGITLGGLDDEAVLGLITSITGTAPALEDASALRDRTGGNPLFVREIARLIVASSTSASAAPLPATVAETLRRRLGALGEDCRELLAVVAVADTGDAALLASVAGIAETAAGRLLSDAATARVLHDPSTLGVSDSRPFVHDLYREAVLADLEPARRRALEGAVGHALAHRGDAAASRVARHLVASLPDGDGEAVGSWVVRAAEEATAALAHEEAVRWYRTVRSPDAGPELLIALGEAELRAGDPEAATTFRAAADAAQAVGDGHRLASAALGLHRIGARGDHDELLALLDSAIAAVPLGSAERARLLAAVARDRRHSRWSAADCRAPAEEAVAEAREYGDPRLVAECLLALHDALWEPGTAEARLPVVEQIAAAAADAGDAELVATATVLRAACRITLNDPRGVADLATYCLLAEALGHARGRWEALSRRATLALITGAVDDAARLAAEAQELGTRIGIPDAIGVNGTLTWPLSQFTGTRGQLVDQWRDIDLLPLRGAFLAAGARAAGDHDEARRHALTVDLGAIENSTDLEFPALAAEALVAAGATPTARASYDSLLLHAGTNVLVGGCASYWGPVDLFLGQLAVGLGDPAGAARHLRAAEQMATTLGAPLWAEYAGRLLRELDQDGDRPRLSRDGGVWTVRWAGDEAHVPDSKGVRDLAQLLDNPGREIAATELMSGRPAAGADPVLDDRAKAAYRRRLDDLDAEIDDATLDNDLGRVERAQDERDALIAMLTSAVGLGGRDRRLGDDAERARKAVSARIRDAIGRIAEVHPELGRHLADTVRTGNACCYQSVVR</sequence>
<keyword evidence="5" id="KW-1185">Reference proteome</keyword>
<organism evidence="4 5">
    <name type="scientific">Nocardioides humilatus</name>
    <dbReference type="NCBI Taxonomy" id="2607660"/>
    <lineage>
        <taxon>Bacteria</taxon>
        <taxon>Bacillati</taxon>
        <taxon>Actinomycetota</taxon>
        <taxon>Actinomycetes</taxon>
        <taxon>Propionibacteriales</taxon>
        <taxon>Nocardioidaceae</taxon>
        <taxon>Nocardioides</taxon>
    </lineage>
</organism>
<evidence type="ECO:0000259" key="3">
    <source>
        <dbReference type="Pfam" id="PF13191"/>
    </source>
</evidence>
<evidence type="ECO:0000256" key="1">
    <source>
        <dbReference type="ARBA" id="ARBA00022741"/>
    </source>
</evidence>
<dbReference type="Pfam" id="PF13191">
    <property type="entry name" value="AAA_16"/>
    <property type="match status" value="1"/>
</dbReference>
<dbReference type="GO" id="GO:0005524">
    <property type="term" value="F:ATP binding"/>
    <property type="evidence" value="ECO:0007669"/>
    <property type="project" value="UniProtKB-KW"/>
</dbReference>
<dbReference type="Gene3D" id="3.40.50.300">
    <property type="entry name" value="P-loop containing nucleotide triphosphate hydrolases"/>
    <property type="match status" value="1"/>
</dbReference>
<comment type="caution">
    <text evidence="4">The sequence shown here is derived from an EMBL/GenBank/DDBJ whole genome shotgun (WGS) entry which is preliminary data.</text>
</comment>
<gene>
    <name evidence="4" type="ORF">F0U44_19135</name>
</gene>
<evidence type="ECO:0000313" key="5">
    <source>
        <dbReference type="Proteomes" id="UP000325003"/>
    </source>
</evidence>
<dbReference type="RefSeq" id="WP_149729969.1">
    <property type="nucleotide sequence ID" value="NZ_VUJV01000007.1"/>
</dbReference>
<dbReference type="AlphaFoldDB" id="A0A5B1L8B1"/>
<protein>
    <submittedName>
        <fullName evidence="4">AAA family ATPase</fullName>
    </submittedName>
</protein>
<dbReference type="PANTHER" id="PTHR16305:SF35">
    <property type="entry name" value="TRANSCRIPTIONAL ACTIVATOR DOMAIN"/>
    <property type="match status" value="1"/>
</dbReference>
<dbReference type="Proteomes" id="UP000325003">
    <property type="component" value="Unassembled WGS sequence"/>
</dbReference>
<dbReference type="GO" id="GO:0005737">
    <property type="term" value="C:cytoplasm"/>
    <property type="evidence" value="ECO:0007669"/>
    <property type="project" value="TreeGrafter"/>
</dbReference>
<name>A0A5B1L8B1_9ACTN</name>
<evidence type="ECO:0000256" key="2">
    <source>
        <dbReference type="ARBA" id="ARBA00022840"/>
    </source>
</evidence>
<dbReference type="SUPFAM" id="SSF52540">
    <property type="entry name" value="P-loop containing nucleoside triphosphate hydrolases"/>
    <property type="match status" value="1"/>
</dbReference>
<keyword evidence="2" id="KW-0067">ATP-binding</keyword>
<proteinExistence type="predicted"/>
<dbReference type="InterPro" id="IPR041664">
    <property type="entry name" value="AAA_16"/>
</dbReference>